<dbReference type="GO" id="GO:0015668">
    <property type="term" value="F:type III site-specific deoxyribonuclease activity"/>
    <property type="evidence" value="ECO:0007669"/>
    <property type="project" value="UniProtKB-EC"/>
</dbReference>
<feature type="coiled-coil region" evidence="1">
    <location>
        <begin position="524"/>
        <end position="551"/>
    </location>
</feature>
<keyword evidence="1" id="KW-0175">Coiled coil</keyword>
<dbReference type="Gene3D" id="3.40.50.300">
    <property type="entry name" value="P-loop containing nucleotide triphosphate hydrolases"/>
    <property type="match status" value="2"/>
</dbReference>
<dbReference type="GO" id="GO:0016887">
    <property type="term" value="F:ATP hydrolysis activity"/>
    <property type="evidence" value="ECO:0007669"/>
    <property type="project" value="InterPro"/>
</dbReference>
<protein>
    <submittedName>
        <fullName evidence="4">Type III restriction enzyme</fullName>
        <ecNumber evidence="4">3.1.21.5</ecNumber>
    </submittedName>
</protein>
<dbReference type="InterPro" id="IPR027417">
    <property type="entry name" value="P-loop_NTPase"/>
</dbReference>
<feature type="domain" description="Rad50/SbcC-type AAA" evidence="3">
    <location>
        <begin position="309"/>
        <end position="553"/>
    </location>
</feature>
<organism evidence="4 5">
    <name type="scientific">Brevibacillus fulvus</name>
    <dbReference type="NCBI Taxonomy" id="1125967"/>
    <lineage>
        <taxon>Bacteria</taxon>
        <taxon>Bacillati</taxon>
        <taxon>Bacillota</taxon>
        <taxon>Bacilli</taxon>
        <taxon>Bacillales</taxon>
        <taxon>Paenibacillaceae</taxon>
        <taxon>Brevibacillus</taxon>
    </lineage>
</organism>
<name>A0A938XVC1_9BACL</name>
<keyword evidence="5" id="KW-1185">Reference proteome</keyword>
<accession>A0A938XVC1</accession>
<dbReference type="EMBL" id="JAFBEB010000009">
    <property type="protein sequence ID" value="MBM7591143.1"/>
    <property type="molecule type" value="Genomic_DNA"/>
</dbReference>
<dbReference type="InterPro" id="IPR016195">
    <property type="entry name" value="Pol/histidinol_Pase-like"/>
</dbReference>
<evidence type="ECO:0000313" key="5">
    <source>
        <dbReference type="Proteomes" id="UP000717624"/>
    </source>
</evidence>
<evidence type="ECO:0000259" key="2">
    <source>
        <dbReference type="Pfam" id="PF13304"/>
    </source>
</evidence>
<dbReference type="GO" id="GO:0006302">
    <property type="term" value="P:double-strand break repair"/>
    <property type="evidence" value="ECO:0007669"/>
    <property type="project" value="InterPro"/>
</dbReference>
<evidence type="ECO:0000313" key="4">
    <source>
        <dbReference type="EMBL" id="MBM7591143.1"/>
    </source>
</evidence>
<dbReference type="GO" id="GO:0000731">
    <property type="term" value="P:DNA synthesis involved in DNA repair"/>
    <property type="evidence" value="ECO:0007669"/>
    <property type="project" value="TreeGrafter"/>
</dbReference>
<dbReference type="EC" id="3.1.21.5" evidence="4"/>
<dbReference type="InterPro" id="IPR038729">
    <property type="entry name" value="Rad50/SbcC_AAA"/>
</dbReference>
<dbReference type="RefSeq" id="WP_204518878.1">
    <property type="nucleotide sequence ID" value="NZ_BAABIN010000014.1"/>
</dbReference>
<dbReference type="Pfam" id="PF13304">
    <property type="entry name" value="AAA_21"/>
    <property type="match status" value="1"/>
</dbReference>
<reference evidence="4" key="1">
    <citation type="submission" date="2021-01" db="EMBL/GenBank/DDBJ databases">
        <title>Genomic Encyclopedia of Type Strains, Phase IV (KMG-IV): sequencing the most valuable type-strain genomes for metagenomic binning, comparative biology and taxonomic classification.</title>
        <authorList>
            <person name="Goeker M."/>
        </authorList>
    </citation>
    <scope>NUCLEOTIDE SEQUENCE</scope>
    <source>
        <strain evidence="4">DSM 25523</strain>
    </source>
</reference>
<dbReference type="Pfam" id="PF13476">
    <property type="entry name" value="AAA_23"/>
    <property type="match status" value="1"/>
</dbReference>
<dbReference type="GO" id="GO:0005524">
    <property type="term" value="F:ATP binding"/>
    <property type="evidence" value="ECO:0007669"/>
    <property type="project" value="InterPro"/>
</dbReference>
<dbReference type="CDD" id="cd07432">
    <property type="entry name" value="PHP_HisPPase"/>
    <property type="match status" value="1"/>
</dbReference>
<dbReference type="PANTHER" id="PTHR32182:SF22">
    <property type="entry name" value="ATP-DEPENDENT ENDONUCLEASE, OLD FAMILY-RELATED"/>
    <property type="match status" value="1"/>
</dbReference>
<dbReference type="AlphaFoldDB" id="A0A938XVC1"/>
<feature type="coiled-coil region" evidence="1">
    <location>
        <begin position="616"/>
        <end position="653"/>
    </location>
</feature>
<sequence>MASGTFLIAICYISYLPKTHYYRCDFQVHSPRDLNWNGRTYITEQERVEYAKRFIKTCREKGLHAIAITDHHDTVFYKYIRDASLSEVTEDGGAIDESDRIVIFPGIEVSIAQPSAQLLILFDPDIDITYYSQVPIKLGITTSAETEAKTCQTIQLNLSIADIQNRLSESPELANRFIILPNVKPGGYKTFLRHGNHTVFSNLPCVGGYVEGVYFDDLGEGERRILEGKVPAWSTRAYGVFQTSDCRQDDLNTLGTFSTWVKWSKPSVEALRQACLSISNRISHRQPIIPSVFIQRVEISDSKFLGPVDLGVNPQFNALIGGRGTGKSSFLEYLRWGLCDPTIENSTDGGIRAFEKKRSDLISSTLESIGASVTVDWIANGVKHSVKRDSKTNTIELKIGSHSPRPATMQDVRSLIGIQSYSQKELSTVGVDIKELRRFIETPIRPQLNALSDQIESLSTEIRQDVIRLRDKKRVSMNVSRERMALASLKEQASTIREQLKGLPEESKLTVDQHPLIEQEALFINRFNEKLEKIIKDVNTLKESVESLNETIKIDNLPNGILIGALQDSISHSVSQFNDSLDSLTNGLLGNEDHIPEWRNSIVQWEHIYSIHNEKFQEAIEQNIQYQNELKNLNDKEEQIREKESLLSKYLDELIELMNPEEDIARRIDELIKLYYGQRQLLSDQCSYLTSLSNGQIQASLANAGDIEEHHSMVTKTIQGANISTEKIRRLLERIETSSTPFEEWQRIVSEIQLIWDSFEENGADFTIPDVPSLRNSGLIDNEIRRLAARIDSEKLITLLLYRFKEKPIFKYCVSGGDAIDFEQASAGQQASALLKVLLSSEGPPLIIDQPEDDLDNEIVAEIANDIWEAKKKRQIIFASHNANLVVNGDAELVVHFGYRNEGNQSIGHVNTVGSIDVPEIKEAIKKVMEGGERAFKLRQEKYGF</sequence>
<dbReference type="SUPFAM" id="SSF89550">
    <property type="entry name" value="PHP domain-like"/>
    <property type="match status" value="1"/>
</dbReference>
<proteinExistence type="predicted"/>
<dbReference type="InterPro" id="IPR003959">
    <property type="entry name" value="ATPase_AAA_core"/>
</dbReference>
<dbReference type="InterPro" id="IPR054787">
    <property type="entry name" value="TrlF_ATPase"/>
</dbReference>
<feature type="domain" description="ATPase AAA-type core" evidence="2">
    <location>
        <begin position="626"/>
        <end position="886"/>
    </location>
</feature>
<dbReference type="CDD" id="cd00267">
    <property type="entry name" value="ABC_ATPase"/>
    <property type="match status" value="1"/>
</dbReference>
<dbReference type="SUPFAM" id="SSF52540">
    <property type="entry name" value="P-loop containing nucleoside triphosphate hydrolases"/>
    <property type="match status" value="1"/>
</dbReference>
<dbReference type="Gene3D" id="3.20.20.140">
    <property type="entry name" value="Metal-dependent hydrolases"/>
    <property type="match status" value="1"/>
</dbReference>
<dbReference type="PANTHER" id="PTHR32182">
    <property type="entry name" value="DNA REPLICATION AND REPAIR PROTEIN RECF"/>
    <property type="match status" value="1"/>
</dbReference>
<keyword evidence="4" id="KW-0378">Hydrolase</keyword>
<evidence type="ECO:0000259" key="3">
    <source>
        <dbReference type="Pfam" id="PF13476"/>
    </source>
</evidence>
<evidence type="ECO:0000256" key="1">
    <source>
        <dbReference type="SAM" id="Coils"/>
    </source>
</evidence>
<gene>
    <name evidence="4" type="ORF">JOD01_002769</name>
</gene>
<comment type="caution">
    <text evidence="4">The sequence shown here is derived from an EMBL/GenBank/DDBJ whole genome shotgun (WGS) entry which is preliminary data.</text>
</comment>
<dbReference type="Proteomes" id="UP000717624">
    <property type="component" value="Unassembled WGS sequence"/>
</dbReference>
<dbReference type="NCBIfam" id="NF045780">
    <property type="entry name" value="TrlF_fam_ATP"/>
    <property type="match status" value="1"/>
</dbReference>